<organism evidence="1 2">
    <name type="scientific">Cichorium intybus</name>
    <name type="common">Chicory</name>
    <dbReference type="NCBI Taxonomy" id="13427"/>
    <lineage>
        <taxon>Eukaryota</taxon>
        <taxon>Viridiplantae</taxon>
        <taxon>Streptophyta</taxon>
        <taxon>Embryophyta</taxon>
        <taxon>Tracheophyta</taxon>
        <taxon>Spermatophyta</taxon>
        <taxon>Magnoliopsida</taxon>
        <taxon>eudicotyledons</taxon>
        <taxon>Gunneridae</taxon>
        <taxon>Pentapetalae</taxon>
        <taxon>asterids</taxon>
        <taxon>campanulids</taxon>
        <taxon>Asterales</taxon>
        <taxon>Asteraceae</taxon>
        <taxon>Cichorioideae</taxon>
        <taxon>Cichorieae</taxon>
        <taxon>Cichoriinae</taxon>
        <taxon>Cichorium</taxon>
    </lineage>
</organism>
<accession>A0ACB9BFH2</accession>
<name>A0ACB9BFH2_CICIN</name>
<reference evidence="1 2" key="2">
    <citation type="journal article" date="2022" name="Mol. Ecol. Resour.">
        <title>The genomes of chicory, endive, great burdock and yacon provide insights into Asteraceae paleo-polyploidization history and plant inulin production.</title>
        <authorList>
            <person name="Fan W."/>
            <person name="Wang S."/>
            <person name="Wang H."/>
            <person name="Wang A."/>
            <person name="Jiang F."/>
            <person name="Liu H."/>
            <person name="Zhao H."/>
            <person name="Xu D."/>
            <person name="Zhang Y."/>
        </authorList>
    </citation>
    <scope>NUCLEOTIDE SEQUENCE [LARGE SCALE GENOMIC DNA]</scope>
    <source>
        <strain evidence="2">cv. Punajuju</strain>
        <tissue evidence="1">Leaves</tissue>
    </source>
</reference>
<sequence>MSNEIGKVSKSPKPPADAGDHTAPPTPATTFHSYSDDAQPRAAISGQISLSTATHSRLSPSSAHTTAASYRTPPPASAALCSLFLLSGDAHLRSDLTLDSLSLSTLCIFGEHRRRLLIAPRCLPIDSLSDYAQPRSPPATTRSNSGCLYYSLFLFFSPDLLTVFRKH</sequence>
<keyword evidence="2" id="KW-1185">Reference proteome</keyword>
<evidence type="ECO:0000313" key="2">
    <source>
        <dbReference type="Proteomes" id="UP001055811"/>
    </source>
</evidence>
<comment type="caution">
    <text evidence="1">The sequence shown here is derived from an EMBL/GenBank/DDBJ whole genome shotgun (WGS) entry which is preliminary data.</text>
</comment>
<dbReference type="EMBL" id="CM042014">
    <property type="protein sequence ID" value="KAI3720684.1"/>
    <property type="molecule type" value="Genomic_DNA"/>
</dbReference>
<evidence type="ECO:0000313" key="1">
    <source>
        <dbReference type="EMBL" id="KAI3720684.1"/>
    </source>
</evidence>
<gene>
    <name evidence="1" type="ORF">L2E82_31675</name>
</gene>
<reference evidence="2" key="1">
    <citation type="journal article" date="2022" name="Mol. Ecol. Resour.">
        <title>The genomes of chicory, endive, great burdock and yacon provide insights into Asteraceae palaeo-polyploidization history and plant inulin production.</title>
        <authorList>
            <person name="Fan W."/>
            <person name="Wang S."/>
            <person name="Wang H."/>
            <person name="Wang A."/>
            <person name="Jiang F."/>
            <person name="Liu H."/>
            <person name="Zhao H."/>
            <person name="Xu D."/>
            <person name="Zhang Y."/>
        </authorList>
    </citation>
    <scope>NUCLEOTIDE SEQUENCE [LARGE SCALE GENOMIC DNA]</scope>
    <source>
        <strain evidence="2">cv. Punajuju</strain>
    </source>
</reference>
<proteinExistence type="predicted"/>
<protein>
    <submittedName>
        <fullName evidence="1">Uncharacterized protein</fullName>
    </submittedName>
</protein>
<dbReference type="Proteomes" id="UP001055811">
    <property type="component" value="Linkage Group LG06"/>
</dbReference>